<name>A0A4C1ZSE6_EUMVA</name>
<reference evidence="2 3" key="1">
    <citation type="journal article" date="2019" name="Commun. Biol.">
        <title>The bagworm genome reveals a unique fibroin gene that provides high tensile strength.</title>
        <authorList>
            <person name="Kono N."/>
            <person name="Nakamura H."/>
            <person name="Ohtoshi R."/>
            <person name="Tomita M."/>
            <person name="Numata K."/>
            <person name="Arakawa K."/>
        </authorList>
    </citation>
    <scope>NUCLEOTIDE SEQUENCE [LARGE SCALE GENOMIC DNA]</scope>
</reference>
<accession>A0A4C1ZSE6</accession>
<dbReference type="Proteomes" id="UP000299102">
    <property type="component" value="Unassembled WGS sequence"/>
</dbReference>
<evidence type="ECO:0000256" key="1">
    <source>
        <dbReference type="SAM" id="MobiDB-lite"/>
    </source>
</evidence>
<gene>
    <name evidence="2" type="ORF">EVAR_68894_1</name>
</gene>
<evidence type="ECO:0000313" key="2">
    <source>
        <dbReference type="EMBL" id="GBP91851.1"/>
    </source>
</evidence>
<dbReference type="AlphaFoldDB" id="A0A4C1ZSE6"/>
<feature type="region of interest" description="Disordered" evidence="1">
    <location>
        <begin position="1"/>
        <end position="44"/>
    </location>
</feature>
<sequence>MSRVDGSVRGGLRETLRPYGVGRSARVRRRTSTPNERIKGRTERDVQFSYSRSRHMLLALFTMKLQPERLREKDATGWLVAVFPLVRPFR</sequence>
<evidence type="ECO:0000313" key="3">
    <source>
        <dbReference type="Proteomes" id="UP000299102"/>
    </source>
</evidence>
<protein>
    <submittedName>
        <fullName evidence="2">Uncharacterized protein</fullName>
    </submittedName>
</protein>
<dbReference type="EMBL" id="BGZK01002216">
    <property type="protein sequence ID" value="GBP91851.1"/>
    <property type="molecule type" value="Genomic_DNA"/>
</dbReference>
<keyword evidence="3" id="KW-1185">Reference proteome</keyword>
<proteinExistence type="predicted"/>
<comment type="caution">
    <text evidence="2">The sequence shown here is derived from an EMBL/GenBank/DDBJ whole genome shotgun (WGS) entry which is preliminary data.</text>
</comment>
<organism evidence="2 3">
    <name type="scientific">Eumeta variegata</name>
    <name type="common">Bagworm moth</name>
    <name type="synonym">Eumeta japonica</name>
    <dbReference type="NCBI Taxonomy" id="151549"/>
    <lineage>
        <taxon>Eukaryota</taxon>
        <taxon>Metazoa</taxon>
        <taxon>Ecdysozoa</taxon>
        <taxon>Arthropoda</taxon>
        <taxon>Hexapoda</taxon>
        <taxon>Insecta</taxon>
        <taxon>Pterygota</taxon>
        <taxon>Neoptera</taxon>
        <taxon>Endopterygota</taxon>
        <taxon>Lepidoptera</taxon>
        <taxon>Glossata</taxon>
        <taxon>Ditrysia</taxon>
        <taxon>Tineoidea</taxon>
        <taxon>Psychidae</taxon>
        <taxon>Oiketicinae</taxon>
        <taxon>Eumeta</taxon>
    </lineage>
</organism>